<dbReference type="InterPro" id="IPR011701">
    <property type="entry name" value="MFS"/>
</dbReference>
<feature type="transmembrane region" description="Helical" evidence="5">
    <location>
        <begin position="145"/>
        <end position="166"/>
    </location>
</feature>
<feature type="transmembrane region" description="Helical" evidence="5">
    <location>
        <begin position="373"/>
        <end position="393"/>
    </location>
</feature>
<feature type="transmembrane region" description="Helical" evidence="5">
    <location>
        <begin position="109"/>
        <end position="133"/>
    </location>
</feature>
<feature type="transmembrane region" description="Helical" evidence="5">
    <location>
        <begin position="54"/>
        <end position="73"/>
    </location>
</feature>
<dbReference type="InterPro" id="IPR036259">
    <property type="entry name" value="MFS_trans_sf"/>
</dbReference>
<dbReference type="SUPFAM" id="SSF103473">
    <property type="entry name" value="MFS general substrate transporter"/>
    <property type="match status" value="1"/>
</dbReference>
<organism evidence="6 7">
    <name type="scientific">Oleoguttula mirabilis</name>
    <dbReference type="NCBI Taxonomy" id="1507867"/>
    <lineage>
        <taxon>Eukaryota</taxon>
        <taxon>Fungi</taxon>
        <taxon>Dikarya</taxon>
        <taxon>Ascomycota</taxon>
        <taxon>Pezizomycotina</taxon>
        <taxon>Dothideomycetes</taxon>
        <taxon>Dothideomycetidae</taxon>
        <taxon>Mycosphaerellales</taxon>
        <taxon>Teratosphaeriaceae</taxon>
        <taxon>Oleoguttula</taxon>
    </lineage>
</organism>
<dbReference type="AlphaFoldDB" id="A0AAV9JEE1"/>
<evidence type="ECO:0000256" key="3">
    <source>
        <dbReference type="ARBA" id="ARBA00022989"/>
    </source>
</evidence>
<feature type="transmembrane region" description="Helical" evidence="5">
    <location>
        <begin position="12"/>
        <end position="34"/>
    </location>
</feature>
<reference evidence="6 7" key="1">
    <citation type="submission" date="2021-11" db="EMBL/GenBank/DDBJ databases">
        <title>Black yeast isolated from Biological Soil Crust.</title>
        <authorList>
            <person name="Kurbessoian T."/>
        </authorList>
    </citation>
    <scope>NUCLEOTIDE SEQUENCE [LARGE SCALE GENOMIC DNA]</scope>
    <source>
        <strain evidence="6 7">CCFEE 5522</strain>
    </source>
</reference>
<comment type="caution">
    <text evidence="6">The sequence shown here is derived from an EMBL/GenBank/DDBJ whole genome shotgun (WGS) entry which is preliminary data.</text>
</comment>
<evidence type="ECO:0000313" key="7">
    <source>
        <dbReference type="Proteomes" id="UP001324427"/>
    </source>
</evidence>
<feature type="transmembrane region" description="Helical" evidence="5">
    <location>
        <begin position="399"/>
        <end position="422"/>
    </location>
</feature>
<dbReference type="GO" id="GO:0016020">
    <property type="term" value="C:membrane"/>
    <property type="evidence" value="ECO:0007669"/>
    <property type="project" value="UniProtKB-SubCell"/>
</dbReference>
<evidence type="ECO:0000313" key="6">
    <source>
        <dbReference type="EMBL" id="KAK4543551.1"/>
    </source>
</evidence>
<keyword evidence="7" id="KW-1185">Reference proteome</keyword>
<feature type="transmembrane region" description="Helical" evidence="5">
    <location>
        <begin position="299"/>
        <end position="318"/>
    </location>
</feature>
<comment type="subcellular location">
    <subcellularLocation>
        <location evidence="1">Membrane</location>
        <topology evidence="1">Multi-pass membrane protein</topology>
    </subcellularLocation>
</comment>
<evidence type="ECO:0000256" key="2">
    <source>
        <dbReference type="ARBA" id="ARBA00022692"/>
    </source>
</evidence>
<dbReference type="Pfam" id="PF07690">
    <property type="entry name" value="MFS_1"/>
    <property type="match status" value="1"/>
</dbReference>
<evidence type="ECO:0000256" key="5">
    <source>
        <dbReference type="SAM" id="Phobius"/>
    </source>
</evidence>
<keyword evidence="4 5" id="KW-0472">Membrane</keyword>
<accession>A0AAV9JEE1</accession>
<dbReference type="PANTHER" id="PTHR23294:SF59">
    <property type="entry name" value="UNC93-LIKE PROTEIN C922.05C"/>
    <property type="match status" value="1"/>
</dbReference>
<keyword evidence="2 5" id="KW-0812">Transmembrane</keyword>
<keyword evidence="3 5" id="KW-1133">Transmembrane helix</keyword>
<evidence type="ECO:0008006" key="8">
    <source>
        <dbReference type="Google" id="ProtNLM"/>
    </source>
</evidence>
<gene>
    <name evidence="6" type="ORF">LTR36_005446</name>
</gene>
<dbReference type="InterPro" id="IPR051617">
    <property type="entry name" value="UNC-93-like_regulator"/>
</dbReference>
<feature type="transmembrane region" description="Helical" evidence="5">
    <location>
        <begin position="338"/>
        <end position="361"/>
    </location>
</feature>
<dbReference type="GO" id="GO:0022857">
    <property type="term" value="F:transmembrane transporter activity"/>
    <property type="evidence" value="ECO:0007669"/>
    <property type="project" value="InterPro"/>
</dbReference>
<protein>
    <recommendedName>
        <fullName evidence="8">MFS general substrate transporter</fullName>
    </recommendedName>
</protein>
<dbReference type="EMBL" id="JAVFHQ010000031">
    <property type="protein sequence ID" value="KAK4543551.1"/>
    <property type="molecule type" value="Genomic_DNA"/>
</dbReference>
<feature type="transmembrane region" description="Helical" evidence="5">
    <location>
        <begin position="268"/>
        <end position="287"/>
    </location>
</feature>
<feature type="transmembrane region" description="Helical" evidence="5">
    <location>
        <begin position="80"/>
        <end position="97"/>
    </location>
</feature>
<feature type="transmembrane region" description="Helical" evidence="5">
    <location>
        <begin position="228"/>
        <end position="248"/>
    </location>
</feature>
<feature type="transmembrane region" description="Helical" evidence="5">
    <location>
        <begin position="178"/>
        <end position="196"/>
    </location>
</feature>
<dbReference type="PANTHER" id="PTHR23294">
    <property type="entry name" value="ET TRANSLATION PRODUCT-RELATED"/>
    <property type="match status" value="1"/>
</dbReference>
<evidence type="ECO:0000256" key="4">
    <source>
        <dbReference type="ARBA" id="ARBA00023136"/>
    </source>
</evidence>
<evidence type="ECO:0000256" key="1">
    <source>
        <dbReference type="ARBA" id="ARBA00004141"/>
    </source>
</evidence>
<name>A0AAV9JEE1_9PEZI</name>
<sequence>MSFHEEHVPVTWHRSTIYCAFLVAATAFTCPGMFGALNGLGAGGGASPDISNAANAIVFGCLAVGSLFVAAVANRISPKYTLLIGTLGYTPYAAGLYCNDRFGTNWLLLFGSVVLGISACFLWVASGAILLGYTEENKKGTAMSIKFIFQNLGASVGGMIALALNVEKDYRGTVTKSTYIALMSLMSIGFPFALLLPTADKIQRTDGRPVVIRKQPSLSSEFKVLKSIFSNAWVWALIPLIIYSQWFLSFQFQFNYAYFTVRARALNSFLFFVLGMISALGMGQLLDSTRWKRQTRAKAGFFIVTIVTGASWILGQAVQVHYDMVKPTIDWADDSYGLGAFVFCLWGFSDPLVTTYLYWLAGSFSNDLNETSFLAAILNSVGSVGSTFGFVVSAMDFSYNGACAINLVLFFVSIPGLAWVVFTKVGDTTHGKNLSGSADLGVDAAGGDDEFDQSAEKLSVDIKQGVYASAFPM</sequence>
<dbReference type="Gene3D" id="1.20.1250.20">
    <property type="entry name" value="MFS general substrate transporter like domains"/>
    <property type="match status" value="1"/>
</dbReference>
<dbReference type="Proteomes" id="UP001324427">
    <property type="component" value="Unassembled WGS sequence"/>
</dbReference>
<proteinExistence type="predicted"/>